<comment type="caution">
    <text evidence="2">The sequence shown here is derived from an EMBL/GenBank/DDBJ whole genome shotgun (WGS) entry which is preliminary data.</text>
</comment>
<evidence type="ECO:0000256" key="1">
    <source>
        <dbReference type="SAM" id="MobiDB-lite"/>
    </source>
</evidence>
<evidence type="ECO:0000313" key="2">
    <source>
        <dbReference type="EMBL" id="KAK6349311.1"/>
    </source>
</evidence>
<sequence length="75" mass="7854">MKISTGDSGILQGSEPPWACQGSARMPPGTVLLDHVMHKGYPWATNHSAKTGKAIGCGSWQLNGFGKTKKSLGVS</sequence>
<keyword evidence="3" id="KW-1185">Reference proteome</keyword>
<protein>
    <submittedName>
        <fullName evidence="2">Uncharacterized protein</fullName>
    </submittedName>
</protein>
<dbReference type="EMBL" id="JAVHNS010000007">
    <property type="protein sequence ID" value="KAK6349311.1"/>
    <property type="molecule type" value="Genomic_DNA"/>
</dbReference>
<reference evidence="2 3" key="1">
    <citation type="submission" date="2019-10" db="EMBL/GenBank/DDBJ databases">
        <authorList>
            <person name="Palmer J.M."/>
        </authorList>
    </citation>
    <scope>NUCLEOTIDE SEQUENCE [LARGE SCALE GENOMIC DNA]</scope>
    <source>
        <strain evidence="2 3">TWF730</strain>
    </source>
</reference>
<proteinExistence type="predicted"/>
<dbReference type="AlphaFoldDB" id="A0AAV9UX10"/>
<name>A0AAV9UX10_9PEZI</name>
<dbReference type="Proteomes" id="UP001373714">
    <property type="component" value="Unassembled WGS sequence"/>
</dbReference>
<evidence type="ECO:0000313" key="3">
    <source>
        <dbReference type="Proteomes" id="UP001373714"/>
    </source>
</evidence>
<gene>
    <name evidence="2" type="ORF">TWF730_010060</name>
</gene>
<accession>A0AAV9UX10</accession>
<organism evidence="2 3">
    <name type="scientific">Orbilia blumenaviensis</name>
    <dbReference type="NCBI Taxonomy" id="1796055"/>
    <lineage>
        <taxon>Eukaryota</taxon>
        <taxon>Fungi</taxon>
        <taxon>Dikarya</taxon>
        <taxon>Ascomycota</taxon>
        <taxon>Pezizomycotina</taxon>
        <taxon>Orbiliomycetes</taxon>
        <taxon>Orbiliales</taxon>
        <taxon>Orbiliaceae</taxon>
        <taxon>Orbilia</taxon>
    </lineage>
</organism>
<feature type="region of interest" description="Disordered" evidence="1">
    <location>
        <begin position="1"/>
        <end position="23"/>
    </location>
</feature>